<dbReference type="InterPro" id="IPR008271">
    <property type="entry name" value="Ser/Thr_kinase_AS"/>
</dbReference>
<dbReference type="GO" id="GO:0004791">
    <property type="term" value="F:thioredoxin-disulfide reductase (NADPH) activity"/>
    <property type="evidence" value="ECO:0007669"/>
    <property type="project" value="InterPro"/>
</dbReference>
<dbReference type="CDD" id="cd01989">
    <property type="entry name" value="USP_STK_Ubox_N"/>
    <property type="match status" value="1"/>
</dbReference>
<evidence type="ECO:0000259" key="12">
    <source>
        <dbReference type="PROSITE" id="PS51352"/>
    </source>
</evidence>
<evidence type="ECO:0000259" key="11">
    <source>
        <dbReference type="PROSITE" id="PS50011"/>
    </source>
</evidence>
<dbReference type="InterPro" id="IPR000719">
    <property type="entry name" value="Prot_kinase_dom"/>
</dbReference>
<dbReference type="SMART" id="SM00220">
    <property type="entry name" value="S_TKc"/>
    <property type="match status" value="1"/>
</dbReference>
<dbReference type="SUPFAM" id="SSF57889">
    <property type="entry name" value="Cysteine-rich domain"/>
    <property type="match status" value="1"/>
</dbReference>
<dbReference type="InterPro" id="IPR036249">
    <property type="entry name" value="Thioredoxin-like_sf"/>
</dbReference>
<dbReference type="Pfam" id="PF00069">
    <property type="entry name" value="Pkinase"/>
    <property type="match status" value="1"/>
</dbReference>
<feature type="domain" description="Protein kinase" evidence="11">
    <location>
        <begin position="853"/>
        <end position="1116"/>
    </location>
</feature>
<dbReference type="InterPro" id="IPR013766">
    <property type="entry name" value="Thioredoxin_domain"/>
</dbReference>
<evidence type="ECO:0000256" key="6">
    <source>
        <dbReference type="ARBA" id="ARBA00022741"/>
    </source>
</evidence>
<dbReference type="InterPro" id="IPR045870">
    <property type="entry name" value="TryX_NRX_thioredoxin_dom"/>
</dbReference>
<dbReference type="PROSITE" id="PS00108">
    <property type="entry name" value="PROTEIN_KINASE_ST"/>
    <property type="match status" value="1"/>
</dbReference>
<evidence type="ECO:0000256" key="4">
    <source>
        <dbReference type="ARBA" id="ARBA00022679"/>
    </source>
</evidence>
<dbReference type="SUPFAM" id="SSF52402">
    <property type="entry name" value="Adenine nucleotide alpha hydrolases-like"/>
    <property type="match status" value="1"/>
</dbReference>
<feature type="compositionally biased region" description="Basic and acidic residues" evidence="10">
    <location>
        <begin position="598"/>
        <end position="613"/>
    </location>
</feature>
<dbReference type="PROSITE" id="PS50011">
    <property type="entry name" value="PROTEIN_KINASE_DOM"/>
    <property type="match status" value="1"/>
</dbReference>
<dbReference type="Pfam" id="PF13905">
    <property type="entry name" value="Thioredoxin_8"/>
    <property type="match status" value="2"/>
</dbReference>
<evidence type="ECO:0000256" key="1">
    <source>
        <dbReference type="ARBA" id="ARBA00000900"/>
    </source>
</evidence>
<dbReference type="InterPro" id="IPR011009">
    <property type="entry name" value="Kinase-like_dom_sf"/>
</dbReference>
<comment type="pathway">
    <text evidence="2">Protein modification; protein ubiquitination.</text>
</comment>
<evidence type="ECO:0000313" key="14">
    <source>
        <dbReference type="Proteomes" id="UP000682877"/>
    </source>
</evidence>
<dbReference type="CDD" id="cd03009">
    <property type="entry name" value="TryX_like_TryX_NRX"/>
    <property type="match status" value="2"/>
</dbReference>
<dbReference type="SUPFAM" id="SSF52833">
    <property type="entry name" value="Thioredoxin-like"/>
    <property type="match status" value="2"/>
</dbReference>
<evidence type="ECO:0000256" key="10">
    <source>
        <dbReference type="SAM" id="MobiDB-lite"/>
    </source>
</evidence>
<dbReference type="PROSITE" id="PS51352">
    <property type="entry name" value="THIOREDOXIN_2"/>
    <property type="match status" value="1"/>
</dbReference>
<proteinExistence type="predicted"/>
<dbReference type="SUPFAM" id="SSF56112">
    <property type="entry name" value="Protein kinase-like (PK-like)"/>
    <property type="match status" value="1"/>
</dbReference>
<dbReference type="Gene3D" id="3.40.50.620">
    <property type="entry name" value="HUPs"/>
    <property type="match status" value="1"/>
</dbReference>
<dbReference type="EC" id="2.3.2.27" evidence="3"/>
<dbReference type="EMBL" id="LR999457">
    <property type="protein sequence ID" value="CAE6166471.1"/>
    <property type="molecule type" value="Genomic_DNA"/>
</dbReference>
<evidence type="ECO:0000256" key="5">
    <source>
        <dbReference type="ARBA" id="ARBA00022737"/>
    </source>
</evidence>
<feature type="region of interest" description="Disordered" evidence="10">
    <location>
        <begin position="563"/>
        <end position="676"/>
    </location>
</feature>
<dbReference type="PANTHER" id="PTHR45647">
    <property type="entry name" value="OS02G0152300 PROTEIN"/>
    <property type="match status" value="1"/>
</dbReference>
<feature type="compositionally biased region" description="Polar residues" evidence="10">
    <location>
        <begin position="643"/>
        <end position="676"/>
    </location>
</feature>
<dbReference type="InterPro" id="IPR014729">
    <property type="entry name" value="Rossmann-like_a/b/a_fold"/>
</dbReference>
<dbReference type="InterPro" id="IPR004146">
    <property type="entry name" value="DC1"/>
</dbReference>
<dbReference type="Pfam" id="PF03107">
    <property type="entry name" value="C1_2"/>
    <property type="match status" value="1"/>
</dbReference>
<dbReference type="InterPro" id="IPR051348">
    <property type="entry name" value="U-box_ubiquitin_ligases"/>
</dbReference>
<gene>
    <name evidence="13" type="ORF">AARE701A_LOCUS17989</name>
</gene>
<dbReference type="FunFam" id="3.30.200.20:FF:000162">
    <property type="entry name" value="Adenine nucleotide alpha hydrolase-like domain kinase"/>
    <property type="match status" value="1"/>
</dbReference>
<comment type="catalytic activity">
    <reaction evidence="1">
        <text>S-ubiquitinyl-[E2 ubiquitin-conjugating enzyme]-L-cysteine + [acceptor protein]-L-lysine = [E2 ubiquitin-conjugating enzyme]-L-cysteine + N(6)-ubiquitinyl-[acceptor protein]-L-lysine.</text>
        <dbReference type="EC" id="2.3.2.27"/>
    </reaction>
</comment>
<feature type="domain" description="Thioredoxin" evidence="12">
    <location>
        <begin position="17"/>
        <end position="171"/>
    </location>
</feature>
<evidence type="ECO:0000313" key="13">
    <source>
        <dbReference type="EMBL" id="CAE6166471.1"/>
    </source>
</evidence>
<dbReference type="GO" id="GO:0005524">
    <property type="term" value="F:ATP binding"/>
    <property type="evidence" value="ECO:0007669"/>
    <property type="project" value="UniProtKB-KW"/>
</dbReference>
<evidence type="ECO:0000256" key="3">
    <source>
        <dbReference type="ARBA" id="ARBA00012483"/>
    </source>
</evidence>
<evidence type="ECO:0000256" key="9">
    <source>
        <dbReference type="ARBA" id="ARBA00023054"/>
    </source>
</evidence>
<reference evidence="13" key="1">
    <citation type="submission" date="2021-01" db="EMBL/GenBank/DDBJ databases">
        <authorList>
            <person name="Bezrukov I."/>
        </authorList>
    </citation>
    <scope>NUCLEOTIDE SEQUENCE</scope>
</reference>
<keyword evidence="7" id="KW-0833">Ubl conjugation pathway</keyword>
<dbReference type="Gene3D" id="1.10.510.10">
    <property type="entry name" value="Transferase(Phosphotransferase) domain 1"/>
    <property type="match status" value="1"/>
</dbReference>
<dbReference type="PANTHER" id="PTHR45647:SF73">
    <property type="entry name" value="KINASE WITH ADENINE NUCLEOTIDE ALPHA HYDROLASES-LIKE DOMAIN-CONTAINING PROTEIN"/>
    <property type="match status" value="1"/>
</dbReference>
<keyword evidence="8" id="KW-0067">ATP-binding</keyword>
<dbReference type="Pfam" id="PF00582">
    <property type="entry name" value="Usp"/>
    <property type="match status" value="1"/>
</dbReference>
<dbReference type="Gene3D" id="3.30.200.20">
    <property type="entry name" value="Phosphorylase Kinase, domain 1"/>
    <property type="match status" value="1"/>
</dbReference>
<keyword evidence="6" id="KW-0547">Nucleotide-binding</keyword>
<organism evidence="13 14">
    <name type="scientific">Arabidopsis arenosa</name>
    <name type="common">Sand rock-cress</name>
    <name type="synonym">Cardaminopsis arenosa</name>
    <dbReference type="NCBI Taxonomy" id="38785"/>
    <lineage>
        <taxon>Eukaryota</taxon>
        <taxon>Viridiplantae</taxon>
        <taxon>Streptophyta</taxon>
        <taxon>Embryophyta</taxon>
        <taxon>Tracheophyta</taxon>
        <taxon>Spermatophyta</taxon>
        <taxon>Magnoliopsida</taxon>
        <taxon>eudicotyledons</taxon>
        <taxon>Gunneridae</taxon>
        <taxon>Pentapetalae</taxon>
        <taxon>rosids</taxon>
        <taxon>malvids</taxon>
        <taxon>Brassicales</taxon>
        <taxon>Brassicaceae</taxon>
        <taxon>Camelineae</taxon>
        <taxon>Arabidopsis</taxon>
    </lineage>
</organism>
<accession>A0A8S2AQI8</accession>
<name>A0A8S2AQI8_ARAAE</name>
<dbReference type="CDD" id="cd14066">
    <property type="entry name" value="STKc_IRAK"/>
    <property type="match status" value="1"/>
</dbReference>
<sequence>MAVSADYQVKFPESGDLYSILAAEGIEFLLSHSGEVPLEYIHGKTICLFFSANWCRPCKDFTPELVKLYENLQTRGEELEIIFVSFDHDMTLFYEHFWCMPWLTVPFNLSLLNKLRDKYRISRIPSLVPLYSDEISVAEDVIGLIEDYGPEAFPFTKKRKEELKAIDDSKRIGGQLEKLLTHESRNYVVARNGSKVLVSKLVGKTIGLYFGAHWCPPFRSFTSQLLDVYNELATRDKGSFEVILVSTDRDSREFNINMTNMPWLAIPYEDRTRQDLCRIFSIKLIPALVIIGPEEKTVTTNAREMVSLYGSRSFPFTESRIVELKACLKKEGDSLPRKVKDKKHEHELKLDMAKAYVCDFCKKQGRFWAFSCDACDYDLHPTCVEEQEALRDRDGGFGVDGLVAVAIDRDKNSQTALKWAVDNLLQKGQTVVLVHVKPRSSSLSTNPSINSNSSKMSQINGESSLVCGDPEGSYKQLFLPFRCLCSRKDIQCKDVLLEESDVAKALVEYANQVVIEVLVVGSSSKGGFLRFNKPTDIPGTITKTAPDFCTVYVITKGKLSTKKTASRAAPSVSPLRIQLQQNSLKPHPPLPSATTNTRAERQSFESQHRRSLDDQSDSFRSPYTRRGLNGRSYGELSIPDSDISFNSSGRPSIERNSPSLYDNSDPNRTPPRLSNFSDIDYGSFESMTFGRRSMDISSPTAFSTGSFENERFSSASQGGDDVEAEMRRLKLELKQTMEMYSTACKEALTAKHKATELQRWKLAEERKFEEAKLAEEAALAIAEKEKAKSKAAMEAAEAAQRIADIESRKRVDAEMKALKESEARTKAVNALANSDVRYRKYSIEEIEDATEFFDEKYKIGEGGYGPVYKCYLDHTPVAVKALRPDAAQGRSQFQQEVEVLSSIRHPNMVLLLGACPECGCLVYEFMANGSLEDRLFREGDSPPLSWQTRFRIAAEIGTVLLFLHQTKPEPLVHRDLKPANILLDRNFVSKVADVGLARLVPPSVANTVTQYRMTSTAGTFCYIDPEYQQTGMLGVKSDIYSLGIMFLQLITGKPPMGLTHYVERALEKGNLKDLLDPAVSDWPVEDTTEFAKLALKCAEIRRKDRPDLSKVILPELNRLRVLAEESTKTAVVINSPGPTPTESQSSSPKL</sequence>
<evidence type="ECO:0000256" key="2">
    <source>
        <dbReference type="ARBA" id="ARBA00004906"/>
    </source>
</evidence>
<evidence type="ECO:0000256" key="7">
    <source>
        <dbReference type="ARBA" id="ARBA00022786"/>
    </source>
</evidence>
<keyword evidence="14" id="KW-1185">Reference proteome</keyword>
<dbReference type="GO" id="GO:0061630">
    <property type="term" value="F:ubiquitin protein ligase activity"/>
    <property type="evidence" value="ECO:0007669"/>
    <property type="project" value="UniProtKB-EC"/>
</dbReference>
<dbReference type="Proteomes" id="UP000682877">
    <property type="component" value="Chromosome 7"/>
</dbReference>
<keyword evidence="5" id="KW-0677">Repeat</keyword>
<keyword evidence="9" id="KW-0175">Coiled coil</keyword>
<dbReference type="InterPro" id="IPR012336">
    <property type="entry name" value="Thioredoxin-like_fold"/>
</dbReference>
<dbReference type="Gene3D" id="3.40.30.10">
    <property type="entry name" value="Glutaredoxin"/>
    <property type="match status" value="2"/>
</dbReference>
<dbReference type="AlphaFoldDB" id="A0A8S2AQI8"/>
<dbReference type="GO" id="GO:0004672">
    <property type="term" value="F:protein kinase activity"/>
    <property type="evidence" value="ECO:0007669"/>
    <property type="project" value="InterPro"/>
</dbReference>
<evidence type="ECO:0000256" key="8">
    <source>
        <dbReference type="ARBA" id="ARBA00022840"/>
    </source>
</evidence>
<dbReference type="InterPro" id="IPR006016">
    <property type="entry name" value="UspA"/>
</dbReference>
<dbReference type="InterPro" id="IPR046349">
    <property type="entry name" value="C1-like_sf"/>
</dbReference>
<keyword evidence="4" id="KW-0808">Transferase</keyword>
<dbReference type="FunFam" id="1.10.510.10:FF:000498">
    <property type="entry name" value="U-box domain-containing protein 51"/>
    <property type="match status" value="1"/>
</dbReference>
<protein>
    <recommendedName>
        <fullName evidence="3">RING-type E3 ubiquitin transferase</fullName>
        <ecNumber evidence="3">2.3.2.27</ecNumber>
    </recommendedName>
</protein>